<keyword evidence="1" id="KW-0812">Transmembrane</keyword>
<dbReference type="AlphaFoldDB" id="A0A7K0K0G6"/>
<protein>
    <submittedName>
        <fullName evidence="2">Uncharacterized protein</fullName>
    </submittedName>
</protein>
<dbReference type="RefSeq" id="WP_154543208.1">
    <property type="nucleotide sequence ID" value="NZ_VUMY01000002.1"/>
</dbReference>
<keyword evidence="1" id="KW-1133">Transmembrane helix</keyword>
<evidence type="ECO:0000313" key="2">
    <source>
        <dbReference type="EMBL" id="MST48982.1"/>
    </source>
</evidence>
<evidence type="ECO:0000313" key="3">
    <source>
        <dbReference type="Proteomes" id="UP000442535"/>
    </source>
</evidence>
<name>A0A7K0K0G6_9ACTO</name>
<gene>
    <name evidence="2" type="ORF">FYJ63_01720</name>
</gene>
<sequence length="234" mass="26423">MFTKKRLTIVAVVIGVALVLLLGFTLFSRWWLEYQISLADEKGLPPLTAQQQRLFLGNDELLNTPELPAEWRDLQDPPDASQNVFLESFSCGDGTLDYVTWYGTEQRHKLASFVGPHLMQLIRVVDEEPAREAISKMKNTVIPGCIKRQPVTYKISPTEQHRYELVDTSSIPDSVMWKITTTSTEVPDYLKVDYVGAQLKDDALVVFVWGGNPTMNEATVPEVVFDAMTKVSEK</sequence>
<dbReference type="EMBL" id="VUMY01000002">
    <property type="protein sequence ID" value="MST48982.1"/>
    <property type="molecule type" value="Genomic_DNA"/>
</dbReference>
<evidence type="ECO:0000256" key="1">
    <source>
        <dbReference type="SAM" id="Phobius"/>
    </source>
</evidence>
<keyword evidence="1" id="KW-0472">Membrane</keyword>
<comment type="caution">
    <text evidence="2">The sequence shown here is derived from an EMBL/GenBank/DDBJ whole genome shotgun (WGS) entry which is preliminary data.</text>
</comment>
<accession>A0A7K0K0G6</accession>
<keyword evidence="3" id="KW-1185">Reference proteome</keyword>
<proteinExistence type="predicted"/>
<organism evidence="2 3">
    <name type="scientific">Mobiluncus porci</name>
    <dbReference type="NCBI Taxonomy" id="2652278"/>
    <lineage>
        <taxon>Bacteria</taxon>
        <taxon>Bacillati</taxon>
        <taxon>Actinomycetota</taxon>
        <taxon>Actinomycetes</taxon>
        <taxon>Actinomycetales</taxon>
        <taxon>Actinomycetaceae</taxon>
        <taxon>Mobiluncus</taxon>
    </lineage>
</organism>
<dbReference type="Proteomes" id="UP000442535">
    <property type="component" value="Unassembled WGS sequence"/>
</dbReference>
<feature type="transmembrane region" description="Helical" evidence="1">
    <location>
        <begin position="7"/>
        <end position="32"/>
    </location>
</feature>
<reference evidence="2 3" key="1">
    <citation type="submission" date="2019-08" db="EMBL/GenBank/DDBJ databases">
        <title>In-depth cultivation of the pig gut microbiome towards novel bacterial diversity and tailored functional studies.</title>
        <authorList>
            <person name="Wylensek D."/>
            <person name="Hitch T.C.A."/>
            <person name="Clavel T."/>
        </authorList>
    </citation>
    <scope>NUCLEOTIDE SEQUENCE [LARGE SCALE GENOMIC DNA]</scope>
    <source>
        <strain evidence="2 3">RF-GAM-744-WT-7</strain>
    </source>
</reference>